<comment type="caution">
    <text evidence="1">The sequence shown here is derived from an EMBL/GenBank/DDBJ whole genome shotgun (WGS) entry which is preliminary data.</text>
</comment>
<name>A0A396IBX9_MEDTR</name>
<dbReference type="AlphaFoldDB" id="A0A396IBX9"/>
<reference evidence="1" key="1">
    <citation type="journal article" date="2018" name="Nat. Plants">
        <title>Whole-genome landscape of Medicago truncatula symbiotic genes.</title>
        <authorList>
            <person name="Pecrix Y."/>
            <person name="Gamas P."/>
            <person name="Carrere S."/>
        </authorList>
    </citation>
    <scope>NUCLEOTIDE SEQUENCE</scope>
    <source>
        <tissue evidence="1">Leaves</tissue>
    </source>
</reference>
<protein>
    <submittedName>
        <fullName evidence="1">Uncharacterized protein</fullName>
    </submittedName>
</protein>
<dbReference type="Proteomes" id="UP000265566">
    <property type="component" value="Chromosome 4"/>
</dbReference>
<accession>A0A396IBX9</accession>
<gene>
    <name evidence="1" type="ORF">MtrunA17_Chr4g0054631</name>
</gene>
<organism evidence="1">
    <name type="scientific">Medicago truncatula</name>
    <name type="common">Barrel medic</name>
    <name type="synonym">Medicago tribuloides</name>
    <dbReference type="NCBI Taxonomy" id="3880"/>
    <lineage>
        <taxon>Eukaryota</taxon>
        <taxon>Viridiplantae</taxon>
        <taxon>Streptophyta</taxon>
        <taxon>Embryophyta</taxon>
        <taxon>Tracheophyta</taxon>
        <taxon>Spermatophyta</taxon>
        <taxon>Magnoliopsida</taxon>
        <taxon>eudicotyledons</taxon>
        <taxon>Gunneridae</taxon>
        <taxon>Pentapetalae</taxon>
        <taxon>rosids</taxon>
        <taxon>fabids</taxon>
        <taxon>Fabales</taxon>
        <taxon>Fabaceae</taxon>
        <taxon>Papilionoideae</taxon>
        <taxon>50 kb inversion clade</taxon>
        <taxon>NPAAA clade</taxon>
        <taxon>Hologalegina</taxon>
        <taxon>IRL clade</taxon>
        <taxon>Trifolieae</taxon>
        <taxon>Medicago</taxon>
    </lineage>
</organism>
<evidence type="ECO:0000313" key="1">
    <source>
        <dbReference type="EMBL" id="RHN63100.1"/>
    </source>
</evidence>
<dbReference type="Gramene" id="rna25759">
    <property type="protein sequence ID" value="RHN63100.1"/>
    <property type="gene ID" value="gene25759"/>
</dbReference>
<proteinExistence type="predicted"/>
<sequence>MMKIRKESLRITQKDDEFDEFVMILVRVYVNVLDDFCFDL</sequence>
<dbReference type="EMBL" id="PSQE01000004">
    <property type="protein sequence ID" value="RHN63100.1"/>
    <property type="molecule type" value="Genomic_DNA"/>
</dbReference>